<evidence type="ECO:0000256" key="1">
    <source>
        <dbReference type="ARBA" id="ARBA00022737"/>
    </source>
</evidence>
<dbReference type="PROSITE" id="PS50005">
    <property type="entry name" value="TPR"/>
    <property type="match status" value="1"/>
</dbReference>
<gene>
    <name evidence="5" type="ORF">BAZO_20318</name>
</gene>
<dbReference type="InterPro" id="IPR019734">
    <property type="entry name" value="TPR_rpt"/>
</dbReference>
<evidence type="ECO:0000256" key="3">
    <source>
        <dbReference type="PROSITE-ProRule" id="PRU00339"/>
    </source>
</evidence>
<dbReference type="EMBL" id="AJLR01000152">
    <property type="protein sequence ID" value="EKN62799.1"/>
    <property type="molecule type" value="Genomic_DNA"/>
</dbReference>
<feature type="repeat" description="TPR" evidence="3">
    <location>
        <begin position="113"/>
        <end position="146"/>
    </location>
</feature>
<organism evidence="5 6">
    <name type="scientific">Schinkia azotoformans LMG 9581</name>
    <dbReference type="NCBI Taxonomy" id="1131731"/>
    <lineage>
        <taxon>Bacteria</taxon>
        <taxon>Bacillati</taxon>
        <taxon>Bacillota</taxon>
        <taxon>Bacilli</taxon>
        <taxon>Bacillales</taxon>
        <taxon>Bacillaceae</taxon>
        <taxon>Calidifontibacillus/Schinkia group</taxon>
        <taxon>Schinkia</taxon>
    </lineage>
</organism>
<dbReference type="Pfam" id="PF14559">
    <property type="entry name" value="TPR_19"/>
    <property type="match status" value="1"/>
</dbReference>
<dbReference type="SUPFAM" id="SSF48452">
    <property type="entry name" value="TPR-like"/>
    <property type="match status" value="1"/>
</dbReference>
<keyword evidence="6" id="KW-1185">Reference proteome</keyword>
<name>K6D3F7_SCHAZ</name>
<evidence type="ECO:0000313" key="5">
    <source>
        <dbReference type="EMBL" id="EKN62799.1"/>
    </source>
</evidence>
<evidence type="ECO:0000313" key="6">
    <source>
        <dbReference type="Proteomes" id="UP000006315"/>
    </source>
</evidence>
<reference evidence="5 6" key="1">
    <citation type="journal article" date="2012" name="Front. Microbiol.">
        <title>Redundancy and modularity in membrane-associated dissimilatory nitrate reduction in Bacillus.</title>
        <authorList>
            <person name="Heylen K."/>
            <person name="Keltjens J."/>
        </authorList>
    </citation>
    <scope>NUCLEOTIDE SEQUENCE [LARGE SCALE GENOMIC DNA]</scope>
    <source>
        <strain evidence="5 6">LMG 9581</strain>
    </source>
</reference>
<dbReference type="Proteomes" id="UP000006315">
    <property type="component" value="Unassembled WGS sequence"/>
</dbReference>
<evidence type="ECO:0000256" key="4">
    <source>
        <dbReference type="SAM" id="Phobius"/>
    </source>
</evidence>
<keyword evidence="2 3" id="KW-0802">TPR repeat</keyword>
<feature type="transmembrane region" description="Helical" evidence="4">
    <location>
        <begin position="12"/>
        <end position="32"/>
    </location>
</feature>
<proteinExistence type="predicted"/>
<dbReference type="RefSeq" id="WP_003333310.1">
    <property type="nucleotide sequence ID" value="NZ_AJLR01000152.1"/>
</dbReference>
<dbReference type="STRING" id="1131731.BAZO_20318"/>
<dbReference type="InterPro" id="IPR013105">
    <property type="entry name" value="TPR_2"/>
</dbReference>
<keyword evidence="1" id="KW-0677">Repeat</keyword>
<dbReference type="Gene3D" id="1.25.40.10">
    <property type="entry name" value="Tetratricopeptide repeat domain"/>
    <property type="match status" value="2"/>
</dbReference>
<keyword evidence="4" id="KW-0812">Transmembrane</keyword>
<dbReference type="AlphaFoldDB" id="K6D3F7"/>
<dbReference type="Pfam" id="PF07719">
    <property type="entry name" value="TPR_2"/>
    <property type="match status" value="1"/>
</dbReference>
<dbReference type="InterPro" id="IPR011990">
    <property type="entry name" value="TPR-like_helical_dom_sf"/>
</dbReference>
<accession>K6D3F7</accession>
<keyword evidence="4" id="KW-0472">Membrane</keyword>
<evidence type="ECO:0000256" key="2">
    <source>
        <dbReference type="ARBA" id="ARBA00022803"/>
    </source>
</evidence>
<keyword evidence="4" id="KW-1133">Transmembrane helix</keyword>
<comment type="caution">
    <text evidence="5">The sequence shown here is derived from an EMBL/GenBank/DDBJ whole genome shotgun (WGS) entry which is preliminary data.</text>
</comment>
<dbReference type="SMART" id="SM00028">
    <property type="entry name" value="TPR"/>
    <property type="match status" value="2"/>
</dbReference>
<sequence>MKLQFSDKTRNLTFLCLTGIIIVCLFVVNNIGNKQNKVFAEESNQFKYALHLLSQNKVTEAEPLLKDLADKHPDNYEVIWNYGIVQLQLKNFEQARALFQQAQDENVTLVKNSAFLAHYGEVLYNLGDLEKARVYLEESLKFNPNEQVLNSVNNLLETIKNKDQQ</sequence>
<dbReference type="PATRIC" id="fig|1131731.3.peg.4144"/>
<protein>
    <submittedName>
        <fullName evidence="5">Tetratricopeptide repeat-containing protein</fullName>
    </submittedName>
</protein>